<name>A0AAD3DAI6_9STRA</name>
<evidence type="ECO:0000313" key="5">
    <source>
        <dbReference type="Proteomes" id="UP001054902"/>
    </source>
</evidence>
<dbReference type="GO" id="GO:0005886">
    <property type="term" value="C:plasma membrane"/>
    <property type="evidence" value="ECO:0007669"/>
    <property type="project" value="InterPro"/>
</dbReference>
<evidence type="ECO:0000259" key="3">
    <source>
        <dbReference type="Pfam" id="PF05548"/>
    </source>
</evidence>
<keyword evidence="2" id="KW-0732">Signal</keyword>
<evidence type="ECO:0000256" key="2">
    <source>
        <dbReference type="SAM" id="SignalP"/>
    </source>
</evidence>
<dbReference type="PANTHER" id="PTHR36549:SF3">
    <property type="entry name" value="LYSINE-RICH ARABINOGALACTAN PROTEIN 19"/>
    <property type="match status" value="1"/>
</dbReference>
<feature type="compositionally biased region" description="Pro residues" evidence="1">
    <location>
        <begin position="523"/>
        <end position="540"/>
    </location>
</feature>
<sequence>MYIRNTTLSLLFLCSFIGDAVVSGADLNEISNSPRGQSLPNNYSGRRLQTEACTLLLKVTTYEDGHEEEQVDCFDEETKSYSKVQTARGADFIQSELLSKFKKGELHSAESTLMHEGAYYEGDSLVLPSESIAKAEFGQNIHSRGRRRLAISGTRTYLAVRVIGADKATTASISEISNEWFGTYGDPVNYKSQIEACSYNAVTVSKFTGSGVTEGVTTVTISNTVSGASDDTIRDAADLAVSNLGLGNPDHTILCLPPGTSGGWIGYAYIDWDLSVFNDNWCLYPSIQMHEIGHNWNLGHSGYNSDEYGDQSSMMGYSYSSDDNPVMCFNAPKNRQLGWYSDRTVTVTSGWTGRLYGLSSYSSSTSNDAVILYIPSGTNGSTRDYYVSFNGDSGINSGTQLGGNMVLIHYRNPGTDYEESTLVGGLNSGSTYTGAPLTITVSSISGSTFAQVTVGTVVNTPAPTRSPTSSPTAAPTNSPTSTTTKSPTSAPTKAPTTAPVASPVTSAPVASPVTSSPVAAPVTPAPTPSPTKAPTSPPVSSPVSSPVTSSPTMSPVASPVLDDSSCLDFPDAIKWTRRRTVYCSQMTAYRCSKNKGKSLCPNACGTTADWCGDNLKDAKGRVEYGTNANGDIIWKGCAFVKRAPAKIDARCSKGNIAIACRATCAGARGVNTKASGETLPDSTIF</sequence>
<proteinExistence type="predicted"/>
<evidence type="ECO:0000313" key="4">
    <source>
        <dbReference type="EMBL" id="GFH59676.1"/>
    </source>
</evidence>
<feature type="chain" id="PRO_5042008963" description="Peptidase M11 gametolysin domain-containing protein" evidence="2">
    <location>
        <begin position="25"/>
        <end position="685"/>
    </location>
</feature>
<dbReference type="SUPFAM" id="SSF55486">
    <property type="entry name" value="Metalloproteases ('zincins'), catalytic domain"/>
    <property type="match status" value="1"/>
</dbReference>
<feature type="compositionally biased region" description="Low complexity" evidence="1">
    <location>
        <begin position="460"/>
        <end position="522"/>
    </location>
</feature>
<gene>
    <name evidence="4" type="ORF">CTEN210_16152</name>
</gene>
<keyword evidence="5" id="KW-1185">Reference proteome</keyword>
<accession>A0AAD3DAI6</accession>
<feature type="domain" description="Peptidase M11 gametolysin" evidence="3">
    <location>
        <begin position="168"/>
        <end position="341"/>
    </location>
</feature>
<dbReference type="Pfam" id="PF05548">
    <property type="entry name" value="Peptidase_M11"/>
    <property type="match status" value="1"/>
</dbReference>
<protein>
    <recommendedName>
        <fullName evidence="3">Peptidase M11 gametolysin domain-containing protein</fullName>
    </recommendedName>
</protein>
<feature type="signal peptide" evidence="2">
    <location>
        <begin position="1"/>
        <end position="24"/>
    </location>
</feature>
<dbReference type="InterPro" id="IPR008752">
    <property type="entry name" value="Peptidase_M11"/>
</dbReference>
<dbReference type="EMBL" id="BLLK01000069">
    <property type="protein sequence ID" value="GFH59676.1"/>
    <property type="molecule type" value="Genomic_DNA"/>
</dbReference>
<feature type="compositionally biased region" description="Low complexity" evidence="1">
    <location>
        <begin position="541"/>
        <end position="557"/>
    </location>
</feature>
<dbReference type="Proteomes" id="UP001054902">
    <property type="component" value="Unassembled WGS sequence"/>
</dbReference>
<organism evidence="4 5">
    <name type="scientific">Chaetoceros tenuissimus</name>
    <dbReference type="NCBI Taxonomy" id="426638"/>
    <lineage>
        <taxon>Eukaryota</taxon>
        <taxon>Sar</taxon>
        <taxon>Stramenopiles</taxon>
        <taxon>Ochrophyta</taxon>
        <taxon>Bacillariophyta</taxon>
        <taxon>Coscinodiscophyceae</taxon>
        <taxon>Chaetocerotophycidae</taxon>
        <taxon>Chaetocerotales</taxon>
        <taxon>Chaetocerotaceae</taxon>
        <taxon>Chaetoceros</taxon>
    </lineage>
</organism>
<dbReference type="AlphaFoldDB" id="A0AAD3DAI6"/>
<reference evidence="4 5" key="1">
    <citation type="journal article" date="2021" name="Sci. Rep.">
        <title>The genome of the diatom Chaetoceros tenuissimus carries an ancient integrated fragment of an extant virus.</title>
        <authorList>
            <person name="Hongo Y."/>
            <person name="Kimura K."/>
            <person name="Takaki Y."/>
            <person name="Yoshida Y."/>
            <person name="Baba S."/>
            <person name="Kobayashi G."/>
            <person name="Nagasaki K."/>
            <person name="Hano T."/>
            <person name="Tomaru Y."/>
        </authorList>
    </citation>
    <scope>NUCLEOTIDE SEQUENCE [LARGE SCALE GENOMIC DNA]</scope>
    <source>
        <strain evidence="4 5">NIES-3715</strain>
    </source>
</reference>
<feature type="region of interest" description="Disordered" evidence="1">
    <location>
        <begin position="459"/>
        <end position="557"/>
    </location>
</feature>
<comment type="caution">
    <text evidence="4">The sequence shown here is derived from an EMBL/GenBank/DDBJ whole genome shotgun (WGS) entry which is preliminary data.</text>
</comment>
<dbReference type="PANTHER" id="PTHR36549">
    <property type="entry name" value="LYSINE-RICH ARABINOGALACTAN PROTEIN 19"/>
    <property type="match status" value="1"/>
</dbReference>
<evidence type="ECO:0000256" key="1">
    <source>
        <dbReference type="SAM" id="MobiDB-lite"/>
    </source>
</evidence>
<dbReference type="InterPro" id="IPR038793">
    <property type="entry name" value="AGP19"/>
</dbReference>